<dbReference type="PANTHER" id="PTHR32191">
    <property type="entry name" value="TETRASPANIN-8-RELATED"/>
    <property type="match status" value="1"/>
</dbReference>
<protein>
    <submittedName>
        <fullName evidence="7">Tetraspanin-17</fullName>
    </submittedName>
</protein>
<organism evidence="7 8">
    <name type="scientific">Cardamine amara subsp. amara</name>
    <dbReference type="NCBI Taxonomy" id="228776"/>
    <lineage>
        <taxon>Eukaryota</taxon>
        <taxon>Viridiplantae</taxon>
        <taxon>Streptophyta</taxon>
        <taxon>Embryophyta</taxon>
        <taxon>Tracheophyta</taxon>
        <taxon>Spermatophyta</taxon>
        <taxon>Magnoliopsida</taxon>
        <taxon>eudicotyledons</taxon>
        <taxon>Gunneridae</taxon>
        <taxon>Pentapetalae</taxon>
        <taxon>rosids</taxon>
        <taxon>malvids</taxon>
        <taxon>Brassicales</taxon>
        <taxon>Brassicaceae</taxon>
        <taxon>Cardamineae</taxon>
        <taxon>Cardamine</taxon>
    </lineage>
</organism>
<gene>
    <name evidence="7" type="ORF">V5N11_025292</name>
</gene>
<feature type="transmembrane region" description="Helical" evidence="6">
    <location>
        <begin position="7"/>
        <end position="25"/>
    </location>
</feature>
<reference evidence="7 8" key="1">
    <citation type="submission" date="2024-04" db="EMBL/GenBank/DDBJ databases">
        <title>Genome assembly C_amara_ONT_v2.</title>
        <authorList>
            <person name="Yant L."/>
            <person name="Moore C."/>
            <person name="Slenker M."/>
        </authorList>
    </citation>
    <scope>NUCLEOTIDE SEQUENCE [LARGE SCALE GENOMIC DNA]</scope>
    <source>
        <tissue evidence="7">Leaf</tissue>
    </source>
</reference>
<sequence>MSEMRAGLLAMTIIILICIGLIMMGTGLYKNSRESSCIQETSGQFVLLGLILVLIPQFGLYGICCCSKRLFIFFFYAMVVVIIILSSYSIKCFVYNTTFRISENLAEDHRTVPQLLGRLVSKERFQNITLCIIQNHDCNLNASKNSNVWTHCCAQPSGCGDKTMFDKPGERSWKHQYEQNQVPEECSYEYCFSCRGCQLSILKVIVHQWNYLSMFSYPTLAISCISLALAWFLKETIQETEDYGGSYS</sequence>
<keyword evidence="8" id="KW-1185">Reference proteome</keyword>
<feature type="transmembrane region" description="Helical" evidence="6">
    <location>
        <begin position="45"/>
        <end position="63"/>
    </location>
</feature>
<name>A0ABD1BD07_CARAN</name>
<evidence type="ECO:0000313" key="7">
    <source>
        <dbReference type="EMBL" id="KAL1216800.1"/>
    </source>
</evidence>
<feature type="transmembrane region" description="Helical" evidence="6">
    <location>
        <begin position="70"/>
        <end position="90"/>
    </location>
</feature>
<keyword evidence="5 6" id="KW-0472">Membrane</keyword>
<dbReference type="GO" id="GO:0016020">
    <property type="term" value="C:membrane"/>
    <property type="evidence" value="ECO:0007669"/>
    <property type="project" value="UniProtKB-SubCell"/>
</dbReference>
<feature type="transmembrane region" description="Helical" evidence="6">
    <location>
        <begin position="215"/>
        <end position="233"/>
    </location>
</feature>
<dbReference type="Proteomes" id="UP001558713">
    <property type="component" value="Unassembled WGS sequence"/>
</dbReference>
<comment type="subcellular location">
    <subcellularLocation>
        <location evidence="1">Membrane</location>
        <topology evidence="1">Multi-pass membrane protein</topology>
    </subcellularLocation>
</comment>
<evidence type="ECO:0000256" key="5">
    <source>
        <dbReference type="ARBA" id="ARBA00023136"/>
    </source>
</evidence>
<evidence type="ECO:0000256" key="6">
    <source>
        <dbReference type="SAM" id="Phobius"/>
    </source>
</evidence>
<dbReference type="InterPro" id="IPR018499">
    <property type="entry name" value="Tetraspanin/Peripherin"/>
</dbReference>
<comment type="caution">
    <text evidence="7">The sequence shown here is derived from an EMBL/GenBank/DDBJ whole genome shotgun (WGS) entry which is preliminary data.</text>
</comment>
<dbReference type="EMBL" id="JBANAX010000259">
    <property type="protein sequence ID" value="KAL1216800.1"/>
    <property type="molecule type" value="Genomic_DNA"/>
</dbReference>
<evidence type="ECO:0000256" key="1">
    <source>
        <dbReference type="ARBA" id="ARBA00004141"/>
    </source>
</evidence>
<keyword evidence="3 6" id="KW-0812">Transmembrane</keyword>
<keyword evidence="4 6" id="KW-1133">Transmembrane helix</keyword>
<accession>A0ABD1BD07</accession>
<evidence type="ECO:0000313" key="8">
    <source>
        <dbReference type="Proteomes" id="UP001558713"/>
    </source>
</evidence>
<evidence type="ECO:0000256" key="3">
    <source>
        <dbReference type="ARBA" id="ARBA00022692"/>
    </source>
</evidence>
<proteinExistence type="inferred from homology"/>
<evidence type="ECO:0000256" key="2">
    <source>
        <dbReference type="ARBA" id="ARBA00006840"/>
    </source>
</evidence>
<dbReference type="Pfam" id="PF00335">
    <property type="entry name" value="Tetraspanin"/>
    <property type="match status" value="1"/>
</dbReference>
<comment type="similarity">
    <text evidence="2">Belongs to the tetraspanin (TM4SF) family.</text>
</comment>
<evidence type="ECO:0000256" key="4">
    <source>
        <dbReference type="ARBA" id="ARBA00022989"/>
    </source>
</evidence>
<dbReference type="InterPro" id="IPR044991">
    <property type="entry name" value="TET_plant"/>
</dbReference>
<dbReference type="AlphaFoldDB" id="A0ABD1BD07"/>